<organism evidence="3 4">
    <name type="scientific">Succinivibrio dextrinosolvens DSM 3072</name>
    <dbReference type="NCBI Taxonomy" id="1123324"/>
    <lineage>
        <taxon>Bacteria</taxon>
        <taxon>Pseudomonadati</taxon>
        <taxon>Pseudomonadota</taxon>
        <taxon>Gammaproteobacteria</taxon>
        <taxon>Aeromonadales</taxon>
        <taxon>Succinivibrionaceae</taxon>
        <taxon>Succinivibrio</taxon>
    </lineage>
</organism>
<dbReference type="STRING" id="83771.SAMN02910357_01350"/>
<comment type="subcellular location">
    <subcellularLocation>
        <location evidence="2">Cytoplasm</location>
    </subcellularLocation>
</comment>
<evidence type="ECO:0000313" key="3">
    <source>
        <dbReference type="EMBL" id="SKA58376.1"/>
    </source>
</evidence>
<evidence type="ECO:0000313" key="4">
    <source>
        <dbReference type="Proteomes" id="UP000242432"/>
    </source>
</evidence>
<comment type="subunit">
    <text evidence="2">Interacts with ribosomal protein uL14 (rplN).</text>
</comment>
<keyword evidence="4" id="KW-1185">Reference proteome</keyword>
<gene>
    <name evidence="2" type="primary">rsfS</name>
    <name evidence="3" type="ORF">SAMN02745213_00416</name>
</gene>
<dbReference type="GO" id="GO:0005737">
    <property type="term" value="C:cytoplasm"/>
    <property type="evidence" value="ECO:0007669"/>
    <property type="project" value="UniProtKB-SubCell"/>
</dbReference>
<dbReference type="HAMAP" id="MF_01477">
    <property type="entry name" value="Iojap_RsfS"/>
    <property type="match status" value="1"/>
</dbReference>
<dbReference type="GO" id="GO:0017148">
    <property type="term" value="P:negative regulation of translation"/>
    <property type="evidence" value="ECO:0007669"/>
    <property type="project" value="UniProtKB-UniRule"/>
</dbReference>
<comment type="function">
    <text evidence="2">Functions as a ribosomal silencing factor. Interacts with ribosomal protein uL14 (rplN), blocking formation of intersubunit bridge B8. Prevents association of the 30S and 50S ribosomal subunits and the formation of functional ribosomes, thus repressing translation.</text>
</comment>
<keyword evidence="2" id="KW-0963">Cytoplasm</keyword>
<dbReference type="GO" id="GO:0042256">
    <property type="term" value="P:cytosolic ribosome assembly"/>
    <property type="evidence" value="ECO:0007669"/>
    <property type="project" value="UniProtKB-UniRule"/>
</dbReference>
<evidence type="ECO:0000256" key="2">
    <source>
        <dbReference type="HAMAP-Rule" id="MF_01477"/>
    </source>
</evidence>
<evidence type="ECO:0000256" key="1">
    <source>
        <dbReference type="ARBA" id="ARBA00010574"/>
    </source>
</evidence>
<dbReference type="GO" id="GO:0090071">
    <property type="term" value="P:negative regulation of ribosome biogenesis"/>
    <property type="evidence" value="ECO:0007669"/>
    <property type="project" value="UniProtKB-UniRule"/>
</dbReference>
<dbReference type="InterPro" id="IPR004394">
    <property type="entry name" value="Iojap/RsfS/C7orf30"/>
</dbReference>
<dbReference type="EMBL" id="FUXX01000004">
    <property type="protein sequence ID" value="SKA58376.1"/>
    <property type="molecule type" value="Genomic_DNA"/>
</dbReference>
<dbReference type="Pfam" id="PF02410">
    <property type="entry name" value="RsfS"/>
    <property type="match status" value="1"/>
</dbReference>
<reference evidence="4" key="1">
    <citation type="submission" date="2017-02" db="EMBL/GenBank/DDBJ databases">
        <authorList>
            <person name="Varghese N."/>
            <person name="Submissions S."/>
        </authorList>
    </citation>
    <scope>NUCLEOTIDE SEQUENCE [LARGE SCALE GENOMIC DNA]</scope>
    <source>
        <strain evidence="4">DSM 3072</strain>
    </source>
</reference>
<dbReference type="Proteomes" id="UP000242432">
    <property type="component" value="Unassembled WGS sequence"/>
</dbReference>
<dbReference type="SUPFAM" id="SSF81301">
    <property type="entry name" value="Nucleotidyltransferase"/>
    <property type="match status" value="1"/>
</dbReference>
<keyword evidence="2" id="KW-0810">Translation regulation</keyword>
<dbReference type="GO" id="GO:0043023">
    <property type="term" value="F:ribosomal large subunit binding"/>
    <property type="evidence" value="ECO:0007669"/>
    <property type="project" value="TreeGrafter"/>
</dbReference>
<dbReference type="Gene3D" id="3.30.460.10">
    <property type="entry name" value="Beta Polymerase, domain 2"/>
    <property type="match status" value="1"/>
</dbReference>
<proteinExistence type="inferred from homology"/>
<dbReference type="NCBIfam" id="TIGR00090">
    <property type="entry name" value="rsfS_iojap_ybeB"/>
    <property type="match status" value="1"/>
</dbReference>
<dbReference type="AlphaFoldDB" id="A0A1T4V0E7"/>
<dbReference type="PANTHER" id="PTHR21043:SF0">
    <property type="entry name" value="MITOCHONDRIAL ASSEMBLY OF RIBOSOMAL LARGE SUBUNIT PROTEIN 1"/>
    <property type="match status" value="1"/>
</dbReference>
<name>A0A1T4V0E7_9GAMM</name>
<comment type="similarity">
    <text evidence="1 2">Belongs to the Iojap/RsfS family.</text>
</comment>
<dbReference type="PANTHER" id="PTHR21043">
    <property type="entry name" value="IOJAP SUPERFAMILY ORTHOLOG"/>
    <property type="match status" value="1"/>
</dbReference>
<accession>A0A1T4V0E7</accession>
<keyword evidence="2" id="KW-0678">Repressor</keyword>
<dbReference type="InterPro" id="IPR043519">
    <property type="entry name" value="NT_sf"/>
</dbReference>
<protein>
    <recommendedName>
        <fullName evidence="2">Ribosomal silencing factor RsfS</fullName>
    </recommendedName>
</protein>
<sequence length="127" mass="14452">MSILLRIHCTKRENPNLENEILIQKCIKTLEDSKARDLVSIDVKEHSSIADNMVICTGTSNRHVSAIAQRLVDNLYKEGLKHIKISGEQLGEWVIVDTGSVMVHILQNEARERYELDDLYRCMAAGF</sequence>